<accession>A0A166SKW9</accession>
<dbReference type="AlphaFoldDB" id="A0A166SKW9"/>
<keyword evidence="2" id="KW-1185">Reference proteome</keyword>
<sequence>MTYTDNLRSDGFDVKEEAAGTSVSHNNTGSNFELLAATTASSEGGIPLSPNQIPLSPSPLGTSVTPSILGRWEHDLRADVAGVPSSDRDEIVAYSQLATHKLLIVFICKYSCDRQASQSAILTTYLKSPDFKEHVARKLKSMLLDPKLSSYKTGGLERVVRHMHLNPSQYQIPSELKPSIPSKAFIGAVSKALVNGRSAIKQKWSPGWEAEKDIYSLVKDLSFNSSQEFSEDIWGRWAWIHLMLADFPAVVADKSTNTTWTEKEFWDWLDVLLEEHREKYKTLPSDQKMAKINGLFTRALKAHIKRFPPSKRPKARTLPAWQQNISHPVVEMEGYSQEQLAENGEVEHDGQDGDEE</sequence>
<dbReference type="EMBL" id="KV417498">
    <property type="protein sequence ID" value="KZP29562.1"/>
    <property type="molecule type" value="Genomic_DNA"/>
</dbReference>
<dbReference type="Proteomes" id="UP000076532">
    <property type="component" value="Unassembled WGS sequence"/>
</dbReference>
<name>A0A166SKW9_9AGAM</name>
<evidence type="ECO:0000313" key="2">
    <source>
        <dbReference type="Proteomes" id="UP000076532"/>
    </source>
</evidence>
<evidence type="ECO:0000313" key="1">
    <source>
        <dbReference type="EMBL" id="KZP29562.1"/>
    </source>
</evidence>
<organism evidence="1 2">
    <name type="scientific">Athelia psychrophila</name>
    <dbReference type="NCBI Taxonomy" id="1759441"/>
    <lineage>
        <taxon>Eukaryota</taxon>
        <taxon>Fungi</taxon>
        <taxon>Dikarya</taxon>
        <taxon>Basidiomycota</taxon>
        <taxon>Agaricomycotina</taxon>
        <taxon>Agaricomycetes</taxon>
        <taxon>Agaricomycetidae</taxon>
        <taxon>Atheliales</taxon>
        <taxon>Atheliaceae</taxon>
        <taxon>Athelia</taxon>
    </lineage>
</organism>
<proteinExistence type="predicted"/>
<dbReference type="OrthoDB" id="3244593at2759"/>
<gene>
    <name evidence="1" type="ORF">FIBSPDRAFT_946822</name>
</gene>
<reference evidence="1 2" key="1">
    <citation type="journal article" date="2016" name="Mol. Biol. Evol.">
        <title>Comparative Genomics of Early-Diverging Mushroom-Forming Fungi Provides Insights into the Origins of Lignocellulose Decay Capabilities.</title>
        <authorList>
            <person name="Nagy L.G."/>
            <person name="Riley R."/>
            <person name="Tritt A."/>
            <person name="Adam C."/>
            <person name="Daum C."/>
            <person name="Floudas D."/>
            <person name="Sun H."/>
            <person name="Yadav J.S."/>
            <person name="Pangilinan J."/>
            <person name="Larsson K.H."/>
            <person name="Matsuura K."/>
            <person name="Barry K."/>
            <person name="Labutti K."/>
            <person name="Kuo R."/>
            <person name="Ohm R.A."/>
            <person name="Bhattacharya S.S."/>
            <person name="Shirouzu T."/>
            <person name="Yoshinaga Y."/>
            <person name="Martin F.M."/>
            <person name="Grigoriev I.V."/>
            <person name="Hibbett D.S."/>
        </authorList>
    </citation>
    <scope>NUCLEOTIDE SEQUENCE [LARGE SCALE GENOMIC DNA]</scope>
    <source>
        <strain evidence="1 2">CBS 109695</strain>
    </source>
</reference>
<protein>
    <submittedName>
        <fullName evidence="1">Uncharacterized protein</fullName>
    </submittedName>
</protein>